<accession>A0AAV5U475</accession>
<evidence type="ECO:0000259" key="1">
    <source>
        <dbReference type="PROSITE" id="PS50097"/>
    </source>
</evidence>
<dbReference type="Proteomes" id="UP001432027">
    <property type="component" value="Unassembled WGS sequence"/>
</dbReference>
<dbReference type="InterPro" id="IPR000210">
    <property type="entry name" value="BTB/POZ_dom"/>
</dbReference>
<keyword evidence="3" id="KW-1185">Reference proteome</keyword>
<proteinExistence type="predicted"/>
<gene>
    <name evidence="2" type="ORF">PENTCL1PPCAC_23602</name>
</gene>
<dbReference type="SMART" id="SM00225">
    <property type="entry name" value="BTB"/>
    <property type="match status" value="1"/>
</dbReference>
<dbReference type="Gene3D" id="3.30.710.10">
    <property type="entry name" value="Potassium Channel Kv1.1, Chain A"/>
    <property type="match status" value="1"/>
</dbReference>
<dbReference type="SUPFAM" id="SSF54695">
    <property type="entry name" value="POZ domain"/>
    <property type="match status" value="1"/>
</dbReference>
<sequence length="147" mass="17281">IICEASIIVKGENGNRFRKKPPPNFFTRSEFSDVIFSVGGKKIYVNKQMLAHASPYFEALFFGDFKESREKEIVLDDVSTDEFLTLLELIYDYGKIDDINVEYVLQMADRFDIPKIMISAEEYLHDHYFPLHLKLRLSDQYSFYTLQ</sequence>
<feature type="non-terminal residue" evidence="2">
    <location>
        <position position="1"/>
    </location>
</feature>
<protein>
    <recommendedName>
        <fullName evidence="1">BTB domain-containing protein</fullName>
    </recommendedName>
</protein>
<feature type="domain" description="BTB" evidence="1">
    <location>
        <begin position="32"/>
        <end position="92"/>
    </location>
</feature>
<evidence type="ECO:0000313" key="3">
    <source>
        <dbReference type="Proteomes" id="UP001432027"/>
    </source>
</evidence>
<dbReference type="Pfam" id="PF00651">
    <property type="entry name" value="BTB"/>
    <property type="match status" value="1"/>
</dbReference>
<feature type="non-terminal residue" evidence="2">
    <location>
        <position position="147"/>
    </location>
</feature>
<dbReference type="AlphaFoldDB" id="A0AAV5U475"/>
<dbReference type="PANTHER" id="PTHR47022:SF1">
    <property type="entry name" value="BTB AND MATH DOMAIN-CONTAINING PROTEIN 36-RELATED"/>
    <property type="match status" value="1"/>
</dbReference>
<reference evidence="2" key="1">
    <citation type="submission" date="2023-10" db="EMBL/GenBank/DDBJ databases">
        <title>Genome assembly of Pristionchus species.</title>
        <authorList>
            <person name="Yoshida K."/>
            <person name="Sommer R.J."/>
        </authorList>
    </citation>
    <scope>NUCLEOTIDE SEQUENCE</scope>
    <source>
        <strain evidence="2">RS0144</strain>
    </source>
</reference>
<comment type="caution">
    <text evidence="2">The sequence shown here is derived from an EMBL/GenBank/DDBJ whole genome shotgun (WGS) entry which is preliminary data.</text>
</comment>
<name>A0AAV5U475_9BILA</name>
<dbReference type="InterPro" id="IPR011333">
    <property type="entry name" value="SKP1/BTB/POZ_sf"/>
</dbReference>
<dbReference type="EMBL" id="BTSX01000005">
    <property type="protein sequence ID" value="GMT01428.1"/>
    <property type="molecule type" value="Genomic_DNA"/>
</dbReference>
<dbReference type="CDD" id="cd18186">
    <property type="entry name" value="BTB_POZ_ZBTB_KLHL-like"/>
    <property type="match status" value="1"/>
</dbReference>
<dbReference type="PANTHER" id="PTHR47022">
    <property type="entry name" value="BTB AND MATH DOMAIN-CONTAINING PROTEIN 36-RELATED"/>
    <property type="match status" value="1"/>
</dbReference>
<evidence type="ECO:0000313" key="2">
    <source>
        <dbReference type="EMBL" id="GMT01428.1"/>
    </source>
</evidence>
<dbReference type="PROSITE" id="PS50097">
    <property type="entry name" value="BTB"/>
    <property type="match status" value="1"/>
</dbReference>
<organism evidence="2 3">
    <name type="scientific">Pristionchus entomophagus</name>
    <dbReference type="NCBI Taxonomy" id="358040"/>
    <lineage>
        <taxon>Eukaryota</taxon>
        <taxon>Metazoa</taxon>
        <taxon>Ecdysozoa</taxon>
        <taxon>Nematoda</taxon>
        <taxon>Chromadorea</taxon>
        <taxon>Rhabditida</taxon>
        <taxon>Rhabditina</taxon>
        <taxon>Diplogasteromorpha</taxon>
        <taxon>Diplogasteroidea</taxon>
        <taxon>Neodiplogasteridae</taxon>
        <taxon>Pristionchus</taxon>
    </lineage>
</organism>